<comment type="subcellular location">
    <subcellularLocation>
        <location evidence="1">Cell membrane</location>
        <topology evidence="1">Multi-pass membrane protein</topology>
    </subcellularLocation>
</comment>
<evidence type="ECO:0000256" key="3">
    <source>
        <dbReference type="ARBA" id="ARBA00022500"/>
    </source>
</evidence>
<accession>A0A2T0BIC3</accession>
<dbReference type="PANTHER" id="PTHR32089:SF114">
    <property type="entry name" value="METHYL-ACCEPTING CHEMOTAXIS PROTEIN MCPB"/>
    <property type="match status" value="1"/>
</dbReference>
<dbReference type="Pfam" id="PF00015">
    <property type="entry name" value="MCPsignal"/>
    <property type="match status" value="1"/>
</dbReference>
<evidence type="ECO:0000259" key="11">
    <source>
        <dbReference type="PROSITE" id="PS50111"/>
    </source>
</evidence>
<dbReference type="Gene3D" id="1.10.8.500">
    <property type="entry name" value="HAMP domain in histidine kinase"/>
    <property type="match status" value="1"/>
</dbReference>
<dbReference type="SUPFAM" id="SSF58104">
    <property type="entry name" value="Methyl-accepting chemotaxis protein (MCP) signaling domain"/>
    <property type="match status" value="1"/>
</dbReference>
<keyword evidence="2" id="KW-1003">Cell membrane</keyword>
<evidence type="ECO:0000256" key="4">
    <source>
        <dbReference type="ARBA" id="ARBA00022692"/>
    </source>
</evidence>
<dbReference type="Gene3D" id="3.30.450.20">
    <property type="entry name" value="PAS domain"/>
    <property type="match status" value="2"/>
</dbReference>
<dbReference type="InterPro" id="IPR033479">
    <property type="entry name" value="dCache_1"/>
</dbReference>
<evidence type="ECO:0000256" key="10">
    <source>
        <dbReference type="SAM" id="Phobius"/>
    </source>
</evidence>
<dbReference type="SMART" id="SM00304">
    <property type="entry name" value="HAMP"/>
    <property type="match status" value="1"/>
</dbReference>
<dbReference type="CDD" id="cd06225">
    <property type="entry name" value="HAMP"/>
    <property type="match status" value="1"/>
</dbReference>
<dbReference type="Gene3D" id="1.10.287.950">
    <property type="entry name" value="Methyl-accepting chemotaxis protein"/>
    <property type="match status" value="1"/>
</dbReference>
<dbReference type="CDD" id="cd18773">
    <property type="entry name" value="PDC1_HK_sensor"/>
    <property type="match status" value="1"/>
</dbReference>
<reference evidence="13 14" key="1">
    <citation type="submission" date="2018-03" db="EMBL/GenBank/DDBJ databases">
        <title>Genome sequence of Clostridium vincentii DSM 10228.</title>
        <authorList>
            <person name="Poehlein A."/>
            <person name="Daniel R."/>
        </authorList>
    </citation>
    <scope>NUCLEOTIDE SEQUENCE [LARGE SCALE GENOMIC DNA]</scope>
    <source>
        <strain evidence="13 14">DSM 10228</strain>
    </source>
</reference>
<evidence type="ECO:0000256" key="6">
    <source>
        <dbReference type="ARBA" id="ARBA00023136"/>
    </source>
</evidence>
<sequence>MIPLIITGVVSYNQSKSILNKKLTLTSTQTLMEINNGLLDYFNGFSNMVSMASGNYDFTNVDAADNFKYVPDVLKSIKESNKDILCMYYGTASGKYSNYPATKMTDGFDATKRPWYTQALEHKGEVVITPPYVDAATGDNVVTLARAVENNGQVVGVVAMDCTLATLTERIATKKVGNTGYVFIADVSGNILAHPQKELVNTNISSDLSFWDKAKSEDNGFVNYDDNGSEMFGAYQTNELTGWKLVATLDESELTKDTKSILQTTFLIILVIGLISIGMSLLLSKGISDNIKKLKDVFAKASNGDLTVSITASTKDEFKDLATSFNSMIKNISGLMNSVTKSSTTVLETSTSLASMSEEVTASISEVSRAIDEVSMGATTQAQNAQNGASQMDDLSNRLDRISVNSNEMDKISSTTKALGSKGLYMIDTLIEKSNKTKIATTEVNSIVQDMNESTNQINSISETISNITEQTNLLSLNASIEAARAGEAGRGFSVVAEEIRKLAEQSKTSTEEIKVIIANIQKKSDTAVNAINSTEMVVNEQELAVVQTQDIFSEILKSIEIMITKVNEVKISIADINVKKQSTVSEIENISSILEQTAAASQEVTASTEEITATMQEFTRHSSELETLAKQLGAEINKFKIN</sequence>
<dbReference type="PROSITE" id="PS50111">
    <property type="entry name" value="CHEMOTAXIS_TRANSDUC_2"/>
    <property type="match status" value="1"/>
</dbReference>
<feature type="domain" description="Methyl-accepting transducer" evidence="11">
    <location>
        <begin position="356"/>
        <end position="613"/>
    </location>
</feature>
<keyword evidence="7 9" id="KW-0807">Transducer</keyword>
<evidence type="ECO:0000313" key="14">
    <source>
        <dbReference type="Proteomes" id="UP000239471"/>
    </source>
</evidence>
<evidence type="ECO:0000259" key="12">
    <source>
        <dbReference type="PROSITE" id="PS50885"/>
    </source>
</evidence>
<feature type="domain" description="HAMP" evidence="12">
    <location>
        <begin position="285"/>
        <end position="337"/>
    </location>
</feature>
<evidence type="ECO:0000256" key="1">
    <source>
        <dbReference type="ARBA" id="ARBA00004651"/>
    </source>
</evidence>
<dbReference type="Pfam" id="PF00672">
    <property type="entry name" value="HAMP"/>
    <property type="match status" value="1"/>
</dbReference>
<dbReference type="EMBL" id="PVXQ01000006">
    <property type="protein sequence ID" value="PRR83640.1"/>
    <property type="molecule type" value="Genomic_DNA"/>
</dbReference>
<evidence type="ECO:0000256" key="9">
    <source>
        <dbReference type="PROSITE-ProRule" id="PRU00284"/>
    </source>
</evidence>
<keyword evidence="4 10" id="KW-0812">Transmembrane</keyword>
<dbReference type="GO" id="GO:0007165">
    <property type="term" value="P:signal transduction"/>
    <property type="evidence" value="ECO:0007669"/>
    <property type="project" value="UniProtKB-KW"/>
</dbReference>
<evidence type="ECO:0000256" key="2">
    <source>
        <dbReference type="ARBA" id="ARBA00022475"/>
    </source>
</evidence>
<keyword evidence="6 10" id="KW-0472">Membrane</keyword>
<evidence type="ECO:0000313" key="13">
    <source>
        <dbReference type="EMBL" id="PRR83640.1"/>
    </source>
</evidence>
<dbReference type="Pfam" id="PF02743">
    <property type="entry name" value="dCache_1"/>
    <property type="match status" value="1"/>
</dbReference>
<dbReference type="PROSITE" id="PS50885">
    <property type="entry name" value="HAMP"/>
    <property type="match status" value="1"/>
</dbReference>
<dbReference type="InterPro" id="IPR003660">
    <property type="entry name" value="HAMP_dom"/>
</dbReference>
<dbReference type="CDD" id="cd12912">
    <property type="entry name" value="PDC2_MCP_like"/>
    <property type="match status" value="1"/>
</dbReference>
<organism evidence="13 14">
    <name type="scientific">Clostridium vincentii</name>
    <dbReference type="NCBI Taxonomy" id="52704"/>
    <lineage>
        <taxon>Bacteria</taxon>
        <taxon>Bacillati</taxon>
        <taxon>Bacillota</taxon>
        <taxon>Clostridia</taxon>
        <taxon>Eubacteriales</taxon>
        <taxon>Clostridiaceae</taxon>
        <taxon>Clostridium</taxon>
    </lineage>
</organism>
<evidence type="ECO:0000256" key="5">
    <source>
        <dbReference type="ARBA" id="ARBA00022989"/>
    </source>
</evidence>
<proteinExistence type="inferred from homology"/>
<name>A0A2T0BIC3_9CLOT</name>
<evidence type="ECO:0000256" key="8">
    <source>
        <dbReference type="ARBA" id="ARBA00029447"/>
    </source>
</evidence>
<dbReference type="InterPro" id="IPR004089">
    <property type="entry name" value="MCPsignal_dom"/>
</dbReference>
<keyword evidence="3" id="KW-0145">Chemotaxis</keyword>
<dbReference type="AlphaFoldDB" id="A0A2T0BIC3"/>
<evidence type="ECO:0000256" key="7">
    <source>
        <dbReference type="ARBA" id="ARBA00023224"/>
    </source>
</evidence>
<keyword evidence="5 10" id="KW-1133">Transmembrane helix</keyword>
<dbReference type="PANTHER" id="PTHR32089">
    <property type="entry name" value="METHYL-ACCEPTING CHEMOTAXIS PROTEIN MCPB"/>
    <property type="match status" value="1"/>
</dbReference>
<protein>
    <submittedName>
        <fullName evidence="13">Methyl-accepting chemotaxis protein McpC</fullName>
    </submittedName>
</protein>
<feature type="transmembrane region" description="Helical" evidence="10">
    <location>
        <begin position="261"/>
        <end position="283"/>
    </location>
</feature>
<dbReference type="GO" id="GO:0005886">
    <property type="term" value="C:plasma membrane"/>
    <property type="evidence" value="ECO:0007669"/>
    <property type="project" value="UniProtKB-SubCell"/>
</dbReference>
<dbReference type="SUPFAM" id="SSF103190">
    <property type="entry name" value="Sensory domain-like"/>
    <property type="match status" value="1"/>
</dbReference>
<gene>
    <name evidence="13" type="primary">mcpC_1</name>
    <name evidence="13" type="ORF">CLVI_08900</name>
</gene>
<dbReference type="GO" id="GO:0006935">
    <property type="term" value="P:chemotaxis"/>
    <property type="evidence" value="ECO:0007669"/>
    <property type="project" value="UniProtKB-KW"/>
</dbReference>
<keyword evidence="14" id="KW-1185">Reference proteome</keyword>
<dbReference type="SMART" id="SM00283">
    <property type="entry name" value="MA"/>
    <property type="match status" value="1"/>
</dbReference>
<comment type="similarity">
    <text evidence="8">Belongs to the methyl-accepting chemotaxis (MCP) protein family.</text>
</comment>
<comment type="caution">
    <text evidence="13">The sequence shown here is derived from an EMBL/GenBank/DDBJ whole genome shotgun (WGS) entry which is preliminary data.</text>
</comment>
<dbReference type="CDD" id="cd11386">
    <property type="entry name" value="MCP_signal"/>
    <property type="match status" value="1"/>
</dbReference>
<dbReference type="InterPro" id="IPR029151">
    <property type="entry name" value="Sensor-like_sf"/>
</dbReference>
<dbReference type="Proteomes" id="UP000239471">
    <property type="component" value="Unassembled WGS sequence"/>
</dbReference>